<proteinExistence type="predicted"/>
<protein>
    <submittedName>
        <fullName evidence="1">Uncharacterized protein</fullName>
    </submittedName>
</protein>
<accession>A0A8H4U1E3</accession>
<organism evidence="1 2">
    <name type="scientific">Fusarium sarcochroum</name>
    <dbReference type="NCBI Taxonomy" id="1208366"/>
    <lineage>
        <taxon>Eukaryota</taxon>
        <taxon>Fungi</taxon>
        <taxon>Dikarya</taxon>
        <taxon>Ascomycota</taxon>
        <taxon>Pezizomycotina</taxon>
        <taxon>Sordariomycetes</taxon>
        <taxon>Hypocreomycetidae</taxon>
        <taxon>Hypocreales</taxon>
        <taxon>Nectriaceae</taxon>
        <taxon>Fusarium</taxon>
        <taxon>Fusarium lateritium species complex</taxon>
    </lineage>
</organism>
<dbReference type="Proteomes" id="UP000622797">
    <property type="component" value="Unassembled WGS sequence"/>
</dbReference>
<name>A0A8H4U1E3_9HYPO</name>
<reference evidence="1" key="2">
    <citation type="submission" date="2020-05" db="EMBL/GenBank/DDBJ databases">
        <authorList>
            <person name="Kim H.-S."/>
            <person name="Proctor R.H."/>
            <person name="Brown D.W."/>
        </authorList>
    </citation>
    <scope>NUCLEOTIDE SEQUENCE</scope>
    <source>
        <strain evidence="1">NRRL 20472</strain>
    </source>
</reference>
<dbReference type="OrthoDB" id="4192220at2759"/>
<dbReference type="AlphaFoldDB" id="A0A8H4U1E3"/>
<keyword evidence="2" id="KW-1185">Reference proteome</keyword>
<comment type="caution">
    <text evidence="1">The sequence shown here is derived from an EMBL/GenBank/DDBJ whole genome shotgun (WGS) entry which is preliminary data.</text>
</comment>
<sequence>MEGLVLDLVLVGTNRPAPVPHVRPTPQLSGTNRLDRFLDSHDRRAVSSITQSFTIRVSNSGRTYNNSIPQLAAQLHRFAGEVIVHMSRLESFSLTTKSHRFKLDNLRSAISSILRSLPEGCVNLELDIGAERINDADTDMAVCEDLRRVLPRMHDVRIRMAPVSDAILGTRDPDQIFHSIALPHIRSLLIDCAVYGWEKEREEKEAWYSFIQALQQVAESKEANAAELVVVGCLHFGRTYKYVYSTLSRCNVRSGNRTTTKSFPRISLGQPKDGSHIASLIRTDTGRFVTAGPGLCHDVAGGRPWRSLCTGARLSVSSTPRATWISDGELPIFTEAEWHKKYPERQAHGLQRHNQLLADEKTAGMALIDAEERKGTELRSVMPMTLPGVELKDLVS</sequence>
<evidence type="ECO:0000313" key="1">
    <source>
        <dbReference type="EMBL" id="KAF4967718.1"/>
    </source>
</evidence>
<evidence type="ECO:0000313" key="2">
    <source>
        <dbReference type="Proteomes" id="UP000622797"/>
    </source>
</evidence>
<reference evidence="1" key="1">
    <citation type="journal article" date="2020" name="BMC Genomics">
        <title>Correction to: Identification and distribution of gene clusters required for synthesis of sphingolipid metabolism inhibitors in diverse species of the filamentous fungus Fusarium.</title>
        <authorList>
            <person name="Kim H.S."/>
            <person name="Lohmar J.M."/>
            <person name="Busman M."/>
            <person name="Brown D.W."/>
            <person name="Naumann T.A."/>
            <person name="Divon H.H."/>
            <person name="Lysoe E."/>
            <person name="Uhlig S."/>
            <person name="Proctor R.H."/>
        </authorList>
    </citation>
    <scope>NUCLEOTIDE SEQUENCE</scope>
    <source>
        <strain evidence="1">NRRL 20472</strain>
    </source>
</reference>
<dbReference type="EMBL" id="JABEXW010000225">
    <property type="protein sequence ID" value="KAF4967718.1"/>
    <property type="molecule type" value="Genomic_DNA"/>
</dbReference>
<gene>
    <name evidence="1" type="ORF">FSARC_4779</name>
</gene>